<dbReference type="Gene3D" id="2.60.120.460">
    <property type="entry name" value="YjbQ-like"/>
    <property type="match status" value="1"/>
</dbReference>
<dbReference type="SUPFAM" id="SSF111038">
    <property type="entry name" value="YjbQ-like"/>
    <property type="match status" value="1"/>
</dbReference>
<evidence type="ECO:0000313" key="2">
    <source>
        <dbReference type="EMBL" id="RFF32325.1"/>
    </source>
</evidence>
<dbReference type="RefSeq" id="WP_116649507.1">
    <property type="nucleotide sequence ID" value="NZ_QUZK01000012.1"/>
</dbReference>
<dbReference type="PANTHER" id="PTHR30615">
    <property type="entry name" value="UNCHARACTERIZED PROTEIN YJBQ-RELATED"/>
    <property type="match status" value="1"/>
</dbReference>
<dbReference type="PANTHER" id="PTHR30615:SF8">
    <property type="entry name" value="UPF0047 PROTEIN C4A8.02C"/>
    <property type="match status" value="1"/>
</dbReference>
<gene>
    <name evidence="2" type="ORF">DZC52_02355</name>
</gene>
<keyword evidence="3" id="KW-1185">Reference proteome</keyword>
<dbReference type="EMBL" id="QUZK01000012">
    <property type="protein sequence ID" value="RFF32325.1"/>
    <property type="molecule type" value="Genomic_DNA"/>
</dbReference>
<comment type="caution">
    <text evidence="2">The sequence shown here is derived from an EMBL/GenBank/DDBJ whole genome shotgun (WGS) entry which is preliminary data.</text>
</comment>
<dbReference type="InterPro" id="IPR001602">
    <property type="entry name" value="UPF0047_YjbQ-like"/>
</dbReference>
<evidence type="ECO:0000256" key="1">
    <source>
        <dbReference type="ARBA" id="ARBA00005534"/>
    </source>
</evidence>
<organism evidence="2 3">
    <name type="scientific">Wenzhouxiangella sediminis</name>
    <dbReference type="NCBI Taxonomy" id="1792836"/>
    <lineage>
        <taxon>Bacteria</taxon>
        <taxon>Pseudomonadati</taxon>
        <taxon>Pseudomonadota</taxon>
        <taxon>Gammaproteobacteria</taxon>
        <taxon>Chromatiales</taxon>
        <taxon>Wenzhouxiangellaceae</taxon>
        <taxon>Wenzhouxiangella</taxon>
    </lineage>
</organism>
<dbReference type="Pfam" id="PF01894">
    <property type="entry name" value="YjbQ"/>
    <property type="match status" value="1"/>
</dbReference>
<dbReference type="NCBIfam" id="TIGR00149">
    <property type="entry name" value="TIGR00149_YjbQ"/>
    <property type="match status" value="1"/>
</dbReference>
<dbReference type="Proteomes" id="UP000260351">
    <property type="component" value="Unassembled WGS sequence"/>
</dbReference>
<sequence>MHQAELTIETRGRDTLDITGRISREVTASGVETGLCHIFLKHTSASLLINENADADVQRDLETFFADLVPDGDPRFRHRAEGADDMAAHVRLALTHSDLTVPVSNGRLALGTWQGIFLWEHRYEPHHRHIVVTIR</sequence>
<comment type="similarity">
    <text evidence="1">Belongs to the UPF0047 family.</text>
</comment>
<evidence type="ECO:0000313" key="3">
    <source>
        <dbReference type="Proteomes" id="UP000260351"/>
    </source>
</evidence>
<proteinExistence type="inferred from homology"/>
<dbReference type="PIRSF" id="PIRSF004681">
    <property type="entry name" value="UCP004681"/>
    <property type="match status" value="1"/>
</dbReference>
<dbReference type="InterPro" id="IPR035917">
    <property type="entry name" value="YjbQ-like_sf"/>
</dbReference>
<reference evidence="2 3" key="1">
    <citation type="submission" date="2018-08" db="EMBL/GenBank/DDBJ databases">
        <title>Wenzhouxiangella salilacus sp. nov., a novel bacterium isolated from a saline lake in Xinjiang Province, China.</title>
        <authorList>
            <person name="Han S."/>
        </authorList>
    </citation>
    <scope>NUCLEOTIDE SEQUENCE [LARGE SCALE GENOMIC DNA]</scope>
    <source>
        <strain evidence="2 3">XDB06</strain>
    </source>
</reference>
<dbReference type="AlphaFoldDB" id="A0A3E1KDC3"/>
<accession>A0A3E1KDC3</accession>
<name>A0A3E1KDC3_9GAMM</name>
<dbReference type="OrthoDB" id="9801725at2"/>
<protein>
    <submittedName>
        <fullName evidence="2">YjbQ family protein</fullName>
    </submittedName>
</protein>